<dbReference type="RefSeq" id="WP_268879963.1">
    <property type="nucleotide sequence ID" value="NZ_CP114029.1"/>
</dbReference>
<dbReference type="Proteomes" id="UP001164020">
    <property type="component" value="Chromosome"/>
</dbReference>
<proteinExistence type="predicted"/>
<organism evidence="3 4">
    <name type="scientific">Jiella pelagia</name>
    <dbReference type="NCBI Taxonomy" id="2986949"/>
    <lineage>
        <taxon>Bacteria</taxon>
        <taxon>Pseudomonadati</taxon>
        <taxon>Pseudomonadota</taxon>
        <taxon>Alphaproteobacteria</taxon>
        <taxon>Hyphomicrobiales</taxon>
        <taxon>Aurantimonadaceae</taxon>
        <taxon>Jiella</taxon>
    </lineage>
</organism>
<feature type="compositionally biased region" description="Basic residues" evidence="1">
    <location>
        <begin position="462"/>
        <end position="476"/>
    </location>
</feature>
<reference evidence="3" key="1">
    <citation type="submission" date="2022-12" db="EMBL/GenBank/DDBJ databases">
        <title>Jiella pelagia sp. nov., isolated from phosphonate enriched culture of Northwest Pacific surface seawater.</title>
        <authorList>
            <person name="Shin D.Y."/>
            <person name="Hwang C.Y."/>
        </authorList>
    </citation>
    <scope>NUCLEOTIDE SEQUENCE</scope>
    <source>
        <strain evidence="3">HL-NP1</strain>
    </source>
</reference>
<sequence>MTEKRTWATVALVASVALSMLLSQSRISSAADIAVSRDDECKVVLKGVIAKGDFEKFLQVSATAFPPFDGESSAPNTLCLDSPGGSLSEGVKFAGHFYDKGVGTVIRKGASCYSACAIMFMLGTARGPEVNFVSRAMHSSARLGFHRPSLAASGGDALSPTDLSEAVDTTFAAAMELLAMANRQAPLTANSMMKPDLLEMLLTHVGADFFLVDTIDKAGRWDIRILDHKPEFTPSPQKAYHACQNTIQWRTGLGSKLYDADYYLSVAREPDRIELIRREGREAAYRVEGYNSGLVDEYCIISFTAYGVSACGYSEYYDMTVGKGACDASDFADKAAWLHPLALLNPFSKLGAIAGASTAAVGASGRSMCRVLARSGAVVDAEECDLIRTDEAGGNLCLAERLADGGEQDRHARPDQRERRDHFCEKRLRLLLYQRRHRKHLLRQGAELTPSLLPPSSLLAPKRTRQVKRHRPRWTA</sequence>
<feature type="chain" id="PRO_5046801190" evidence="2">
    <location>
        <begin position="31"/>
        <end position="476"/>
    </location>
</feature>
<feature type="signal peptide" evidence="2">
    <location>
        <begin position="1"/>
        <end position="30"/>
    </location>
</feature>
<name>A0ABY7BV56_9HYPH</name>
<accession>A0ABY7BV56</accession>
<gene>
    <name evidence="3" type="ORF">OH818_18565</name>
</gene>
<evidence type="ECO:0000256" key="1">
    <source>
        <dbReference type="SAM" id="MobiDB-lite"/>
    </source>
</evidence>
<evidence type="ECO:0000313" key="3">
    <source>
        <dbReference type="EMBL" id="WAP67503.1"/>
    </source>
</evidence>
<evidence type="ECO:0000256" key="2">
    <source>
        <dbReference type="SAM" id="SignalP"/>
    </source>
</evidence>
<dbReference type="SUPFAM" id="SSF52096">
    <property type="entry name" value="ClpP/crotonase"/>
    <property type="match status" value="1"/>
</dbReference>
<dbReference type="EMBL" id="CP114029">
    <property type="protein sequence ID" value="WAP67503.1"/>
    <property type="molecule type" value="Genomic_DNA"/>
</dbReference>
<evidence type="ECO:0000313" key="4">
    <source>
        <dbReference type="Proteomes" id="UP001164020"/>
    </source>
</evidence>
<dbReference type="InterPro" id="IPR029045">
    <property type="entry name" value="ClpP/crotonase-like_dom_sf"/>
</dbReference>
<dbReference type="Gene3D" id="3.90.226.10">
    <property type="entry name" value="2-enoyl-CoA Hydratase, Chain A, domain 1"/>
    <property type="match status" value="1"/>
</dbReference>
<feature type="region of interest" description="Disordered" evidence="1">
    <location>
        <begin position="452"/>
        <end position="476"/>
    </location>
</feature>
<protein>
    <submittedName>
        <fullName evidence="3">Uncharacterized protein</fullName>
    </submittedName>
</protein>
<keyword evidence="2" id="KW-0732">Signal</keyword>
<keyword evidence="4" id="KW-1185">Reference proteome</keyword>